<reference evidence="2" key="1">
    <citation type="journal article" date="2022" name="Mol. Ecol. Resour.">
        <title>The genomes of chicory, endive, great burdock and yacon provide insights into Asteraceae palaeo-polyploidization history and plant inulin production.</title>
        <authorList>
            <person name="Fan W."/>
            <person name="Wang S."/>
            <person name="Wang H."/>
            <person name="Wang A."/>
            <person name="Jiang F."/>
            <person name="Liu H."/>
            <person name="Zhao H."/>
            <person name="Xu D."/>
            <person name="Zhang Y."/>
        </authorList>
    </citation>
    <scope>NUCLEOTIDE SEQUENCE [LARGE SCALE GENOMIC DNA]</scope>
    <source>
        <strain evidence="2">cv. Yunnan</strain>
    </source>
</reference>
<gene>
    <name evidence="1" type="ORF">L1987_14455</name>
</gene>
<dbReference type="EMBL" id="CM042022">
    <property type="protein sequence ID" value="KAI3814810.1"/>
    <property type="molecule type" value="Genomic_DNA"/>
</dbReference>
<proteinExistence type="predicted"/>
<accession>A0ACB9J4X2</accession>
<keyword evidence="2" id="KW-1185">Reference proteome</keyword>
<evidence type="ECO:0000313" key="2">
    <source>
        <dbReference type="Proteomes" id="UP001056120"/>
    </source>
</evidence>
<organism evidence="1 2">
    <name type="scientific">Smallanthus sonchifolius</name>
    <dbReference type="NCBI Taxonomy" id="185202"/>
    <lineage>
        <taxon>Eukaryota</taxon>
        <taxon>Viridiplantae</taxon>
        <taxon>Streptophyta</taxon>
        <taxon>Embryophyta</taxon>
        <taxon>Tracheophyta</taxon>
        <taxon>Spermatophyta</taxon>
        <taxon>Magnoliopsida</taxon>
        <taxon>eudicotyledons</taxon>
        <taxon>Gunneridae</taxon>
        <taxon>Pentapetalae</taxon>
        <taxon>asterids</taxon>
        <taxon>campanulids</taxon>
        <taxon>Asterales</taxon>
        <taxon>Asteraceae</taxon>
        <taxon>Asteroideae</taxon>
        <taxon>Heliantheae alliance</taxon>
        <taxon>Millerieae</taxon>
        <taxon>Smallanthus</taxon>
    </lineage>
</organism>
<name>A0ACB9J4X2_9ASTR</name>
<evidence type="ECO:0000313" key="1">
    <source>
        <dbReference type="EMBL" id="KAI3814810.1"/>
    </source>
</evidence>
<protein>
    <submittedName>
        <fullName evidence="1">Uncharacterized protein</fullName>
    </submittedName>
</protein>
<reference evidence="1 2" key="2">
    <citation type="journal article" date="2022" name="Mol. Ecol. Resour.">
        <title>The genomes of chicory, endive, great burdock and yacon provide insights into Asteraceae paleo-polyploidization history and plant inulin production.</title>
        <authorList>
            <person name="Fan W."/>
            <person name="Wang S."/>
            <person name="Wang H."/>
            <person name="Wang A."/>
            <person name="Jiang F."/>
            <person name="Liu H."/>
            <person name="Zhao H."/>
            <person name="Xu D."/>
            <person name="Zhang Y."/>
        </authorList>
    </citation>
    <scope>NUCLEOTIDE SEQUENCE [LARGE SCALE GENOMIC DNA]</scope>
    <source>
        <strain evidence="2">cv. Yunnan</strain>
        <tissue evidence="1">Leaves</tissue>
    </source>
</reference>
<dbReference type="Proteomes" id="UP001056120">
    <property type="component" value="Linkage Group LG05"/>
</dbReference>
<sequence length="457" mass="51518">MGDPYWRYAASADRGFPGYVPSDASTLSSQTWRPSHNDLSSSSVLQKDIMGLRSGAGIGARPEPSSNGYPSAWEDPYLIGRRDVMHGTGPGIPNMVDDRPDSLRKTDGVPVGGRESNVLFVDALPSDCSRREVSHLFRPFIGFKEIRLVHKEPRHSADKAMVLCFIEFTDSNHALTALEALQGYKFDNKKPDSPALRIHFAHFPFQLPSDNAHFPSQLPPDDAHFPSQPPPDSARFPSQPSPTSAHFSPQPLPDSAVYPFKLSHASAHFPSQQPHDSAHFPSQQPHDGAHFSSQPPLNSAHFSSQPPLNSAHSPFQLPPHREEQDLAIPREKELAVQDEEPVVMKKKFKRGSSQKKEKVEDFKNKEKKWCIKCKQNHFGTRLVDRRMELIKSRKHLVQSKNNNDSEDLESHANITRRIWLHLPSNFSIFIIMRFFCLSHSSFPAHVACFPKVFCYVF</sequence>
<comment type="caution">
    <text evidence="1">The sequence shown here is derived from an EMBL/GenBank/DDBJ whole genome shotgun (WGS) entry which is preliminary data.</text>
</comment>